<evidence type="ECO:0000313" key="2">
    <source>
        <dbReference type="Proteomes" id="UP000799423"/>
    </source>
</evidence>
<dbReference type="AlphaFoldDB" id="A0A6A7AU99"/>
<keyword evidence="2" id="KW-1185">Reference proteome</keyword>
<dbReference type="EMBL" id="MU006331">
    <property type="protein sequence ID" value="KAF2846861.1"/>
    <property type="molecule type" value="Genomic_DNA"/>
</dbReference>
<dbReference type="Proteomes" id="UP000799423">
    <property type="component" value="Unassembled WGS sequence"/>
</dbReference>
<accession>A0A6A7AU99</accession>
<evidence type="ECO:0000313" key="1">
    <source>
        <dbReference type="EMBL" id="KAF2846861.1"/>
    </source>
</evidence>
<gene>
    <name evidence="1" type="ORF">T440DRAFT_521459</name>
</gene>
<proteinExistence type="predicted"/>
<sequence length="259" mass="29183">MSYLQTQDTFLQPVGDEARSAASLLMASDASSRANPARRASNTPFKMIKENPEIAKKICEYVLGGTKLRLRILGVAPLRVGVWEPGFRELLDLCSQLSRETRIILWKCNTISLTNPESLAILSGNLFVDQFEAIASLELNGEVWNRSATDTDSPEFVAMNPLIASVPYWFTQLDMSFPGLPHLKRLHLQVNFSLQRLNIDDSDVDLARLRFQDAMGAMEAHAKRTEQQLSEWTRDDDRGVAITVDHDVLMGTNQLRHLR</sequence>
<protein>
    <submittedName>
        <fullName evidence="1">Uncharacterized protein</fullName>
    </submittedName>
</protein>
<reference evidence="1" key="1">
    <citation type="submission" date="2020-01" db="EMBL/GenBank/DDBJ databases">
        <authorList>
            <consortium name="DOE Joint Genome Institute"/>
            <person name="Haridas S."/>
            <person name="Albert R."/>
            <person name="Binder M."/>
            <person name="Bloem J."/>
            <person name="Labutti K."/>
            <person name="Salamov A."/>
            <person name="Andreopoulos B."/>
            <person name="Baker S.E."/>
            <person name="Barry K."/>
            <person name="Bills G."/>
            <person name="Bluhm B.H."/>
            <person name="Cannon C."/>
            <person name="Castanera R."/>
            <person name="Culley D.E."/>
            <person name="Daum C."/>
            <person name="Ezra D."/>
            <person name="Gonzalez J.B."/>
            <person name="Henrissat B."/>
            <person name="Kuo A."/>
            <person name="Liang C."/>
            <person name="Lipzen A."/>
            <person name="Lutzoni F."/>
            <person name="Magnuson J."/>
            <person name="Mondo S."/>
            <person name="Nolan M."/>
            <person name="Ohm R."/>
            <person name="Pangilinan J."/>
            <person name="Park H.-J."/>
            <person name="Ramirez L."/>
            <person name="Alfaro M."/>
            <person name="Sun H."/>
            <person name="Tritt A."/>
            <person name="Yoshinaga Y."/>
            <person name="Zwiers L.-H."/>
            <person name="Turgeon B.G."/>
            <person name="Goodwin S.B."/>
            <person name="Spatafora J.W."/>
            <person name="Crous P.W."/>
            <person name="Grigoriev I.V."/>
        </authorList>
    </citation>
    <scope>NUCLEOTIDE SEQUENCE</scope>
    <source>
        <strain evidence="1">IPT5</strain>
    </source>
</reference>
<organism evidence="1 2">
    <name type="scientific">Plenodomus tracheiphilus IPT5</name>
    <dbReference type="NCBI Taxonomy" id="1408161"/>
    <lineage>
        <taxon>Eukaryota</taxon>
        <taxon>Fungi</taxon>
        <taxon>Dikarya</taxon>
        <taxon>Ascomycota</taxon>
        <taxon>Pezizomycotina</taxon>
        <taxon>Dothideomycetes</taxon>
        <taxon>Pleosporomycetidae</taxon>
        <taxon>Pleosporales</taxon>
        <taxon>Pleosporineae</taxon>
        <taxon>Leptosphaeriaceae</taxon>
        <taxon>Plenodomus</taxon>
    </lineage>
</organism>
<name>A0A6A7AU99_9PLEO</name>